<evidence type="ECO:0008006" key="7">
    <source>
        <dbReference type="Google" id="ProtNLM"/>
    </source>
</evidence>
<dbReference type="InterPro" id="IPR056884">
    <property type="entry name" value="NPHP3-like_N"/>
</dbReference>
<feature type="domain" description="GPI inositol-deacylase winged helix" evidence="2">
    <location>
        <begin position="537"/>
        <end position="611"/>
    </location>
</feature>
<gene>
    <name evidence="5" type="ORF">JMJ35_002726</name>
</gene>
<dbReference type="InterPro" id="IPR056125">
    <property type="entry name" value="DUF7708"/>
</dbReference>
<feature type="domain" description="Nephrocystin 3-like N-terminal" evidence="4">
    <location>
        <begin position="262"/>
        <end position="423"/>
    </location>
</feature>
<organism evidence="5 6">
    <name type="scientific">Cladonia borealis</name>
    <dbReference type="NCBI Taxonomy" id="184061"/>
    <lineage>
        <taxon>Eukaryota</taxon>
        <taxon>Fungi</taxon>
        <taxon>Dikarya</taxon>
        <taxon>Ascomycota</taxon>
        <taxon>Pezizomycotina</taxon>
        <taxon>Lecanoromycetes</taxon>
        <taxon>OSLEUM clade</taxon>
        <taxon>Lecanoromycetidae</taxon>
        <taxon>Lecanorales</taxon>
        <taxon>Lecanorineae</taxon>
        <taxon>Cladoniaceae</taxon>
        <taxon>Cladonia</taxon>
    </lineage>
</organism>
<dbReference type="PANTHER" id="PTHR10039:SF14">
    <property type="entry name" value="NACHT DOMAIN-CONTAINING PROTEIN"/>
    <property type="match status" value="1"/>
</dbReference>
<dbReference type="InterPro" id="IPR036770">
    <property type="entry name" value="Ankyrin_rpt-contain_sf"/>
</dbReference>
<keyword evidence="6" id="KW-1185">Reference proteome</keyword>
<dbReference type="Gene3D" id="3.40.50.300">
    <property type="entry name" value="P-loop containing nucleotide triphosphate hydrolases"/>
    <property type="match status" value="1"/>
</dbReference>
<dbReference type="SUPFAM" id="SSF52540">
    <property type="entry name" value="P-loop containing nucleoside triphosphate hydrolases"/>
    <property type="match status" value="1"/>
</dbReference>
<dbReference type="Gene3D" id="1.25.40.20">
    <property type="entry name" value="Ankyrin repeat-containing domain"/>
    <property type="match status" value="1"/>
</dbReference>
<dbReference type="Proteomes" id="UP001166286">
    <property type="component" value="Unassembled WGS sequence"/>
</dbReference>
<dbReference type="InterPro" id="IPR002110">
    <property type="entry name" value="Ankyrin_rpt"/>
</dbReference>
<evidence type="ECO:0000313" key="5">
    <source>
        <dbReference type="EMBL" id="KAK0515347.1"/>
    </source>
</evidence>
<sequence>MLVRAPSSSSATSVTSDFDVAVSDFQGEVANQELFDFNALYTVDDLYNEIQKTQEEQGRSRQLRNMNKMRPLLDCLEQYSSVLNTFVQVKPSVLALIWGPIQFLIIVSRNYVQGFDKVIKMTRKLGDCLPQFKTCAGLFRENKGIRDILYLFYKDMLEFYLILLKLFQVKGWKILLEVLWPRYAAKIDIVMASIENHSLLLDREVTFADIRDARDARSRALKEFEQNETMRESQKFWDYRVSLSPQLYEEALERIKRDRCKNTCEWLADHEEFQRWLNGRRKSTAFLWLSGIPGAGKSHLSASFIARMRSSGKTILFAFLSFQHQETTTVVSVIHSLIFQLLYKHQHLRPALIKAYENDYTELQSYVEYNQQLLTDLLQCIEAPYIVIDGLDEIAEKERQFLLKRLLQISNQCPDLKVLISSREDKDISTALHLKALSLPIRQNNAEDIKTYFDFRVKDWLDSLDIEDDTYSSLENLVQSIPSKAEGMFLYARLVIEHLTNQTDLEAIRKEVEYLPTGLDEAYGRIIHRIENMYLPEKNVASRILSWLACAKAPLQRKEIMQALMVQEGDDDLVVERRILQDIRRLCGPIIDVDGEIVSFVHFTAKEYLTSIHSGPFISESTAHTEIAHTCMTYLMFICFDLQVSKDELDDALLRGHCVLQAYATSHWLYHVKQGVRDRTDSAEFRRLCQKISTFLARRNNPSFDRKKARVENVVELNPFQKEEKHIYDTLCLVNSSDALELPEHLKFSKDSRLKYSGEPLTLRQCWDEMHDRWEALVCHSDHQIIMEGIYGDRIFKCNHLMCTFSRIGFRAKVERDQHTRFHKRSFKCGYPSCKFAKIGFFSQNQLKQHTEVSHMGSVGQSFNERATVDLDQVTLEQAMLDAVELGEIEYLDVILDRVHQPPLNFLMHIAYLRGSKAAVLDTLERRGAAIDDRESLRLLAHKGDPDSRIPVSIGSAMSRIREEYNIYQSSAGGRGIGVAEGPQTVLTEAIEGGSVEVVRWLLEHNADVKEPILDHKLSVTPLDYLFARQLFRSKDKRLRRPLMQDIAQLLLESGSNVKNGSSLHNLVQCQIQPEEQATYLSMAKLLLKYGSSVRKDALHYVIGCNYSWELAQLLIENGADIEIPYTLNDPKAATPLGRCLTANHKKAAEFAKFLLESGAKTQLKADDLSRGKEFKLDPKKFAKWTGTPWDDLVDSAHRSEAAAALPPVDFNMAYPRPR</sequence>
<evidence type="ECO:0000259" key="3">
    <source>
        <dbReference type="Pfam" id="PF24809"/>
    </source>
</evidence>
<dbReference type="AlphaFoldDB" id="A0AA39R5L7"/>
<protein>
    <recommendedName>
        <fullName evidence="7">NACHT domain-containing protein</fullName>
    </recommendedName>
</protein>
<accession>A0AA39R5L7</accession>
<keyword evidence="1" id="KW-0677">Repeat</keyword>
<evidence type="ECO:0000313" key="6">
    <source>
        <dbReference type="Proteomes" id="UP001166286"/>
    </source>
</evidence>
<dbReference type="Pfam" id="PF24883">
    <property type="entry name" value="NPHP3_N"/>
    <property type="match status" value="1"/>
</dbReference>
<dbReference type="Pfam" id="PF22939">
    <property type="entry name" value="WHD_GPIID"/>
    <property type="match status" value="1"/>
</dbReference>
<evidence type="ECO:0000259" key="4">
    <source>
        <dbReference type="Pfam" id="PF24883"/>
    </source>
</evidence>
<dbReference type="SUPFAM" id="SSF48403">
    <property type="entry name" value="Ankyrin repeat"/>
    <property type="match status" value="1"/>
</dbReference>
<name>A0AA39R5L7_9LECA</name>
<dbReference type="Pfam" id="PF24809">
    <property type="entry name" value="DUF7708"/>
    <property type="match status" value="1"/>
</dbReference>
<proteinExistence type="predicted"/>
<dbReference type="EMBL" id="JAFEKC020000004">
    <property type="protein sequence ID" value="KAK0515347.1"/>
    <property type="molecule type" value="Genomic_DNA"/>
</dbReference>
<dbReference type="InterPro" id="IPR027417">
    <property type="entry name" value="P-loop_NTPase"/>
</dbReference>
<feature type="domain" description="DUF7708" evidence="3">
    <location>
        <begin position="75"/>
        <end position="203"/>
    </location>
</feature>
<evidence type="ECO:0000256" key="1">
    <source>
        <dbReference type="ARBA" id="ARBA00022737"/>
    </source>
</evidence>
<comment type="caution">
    <text evidence="5">The sequence shown here is derived from an EMBL/GenBank/DDBJ whole genome shotgun (WGS) entry which is preliminary data.</text>
</comment>
<reference evidence="5" key="1">
    <citation type="submission" date="2023-03" db="EMBL/GenBank/DDBJ databases">
        <title>Complete genome of Cladonia borealis.</title>
        <authorList>
            <person name="Park H."/>
        </authorList>
    </citation>
    <scope>NUCLEOTIDE SEQUENCE</scope>
    <source>
        <strain evidence="5">ANT050790</strain>
    </source>
</reference>
<dbReference type="PANTHER" id="PTHR10039">
    <property type="entry name" value="AMELOGENIN"/>
    <property type="match status" value="1"/>
</dbReference>
<dbReference type="InterPro" id="IPR054471">
    <property type="entry name" value="GPIID_WHD"/>
</dbReference>
<dbReference type="SMART" id="SM00248">
    <property type="entry name" value="ANK"/>
    <property type="match status" value="2"/>
</dbReference>
<evidence type="ECO:0000259" key="2">
    <source>
        <dbReference type="Pfam" id="PF22939"/>
    </source>
</evidence>